<keyword evidence="2" id="KW-1185">Reference proteome</keyword>
<dbReference type="GO" id="GO:0043625">
    <property type="term" value="C:delta DNA polymerase complex"/>
    <property type="evidence" value="ECO:0007669"/>
    <property type="project" value="TreeGrafter"/>
</dbReference>
<organism evidence="1 2">
    <name type="scientific">Eptatretus burgeri</name>
    <name type="common">Inshore hagfish</name>
    <dbReference type="NCBI Taxonomy" id="7764"/>
    <lineage>
        <taxon>Eukaryota</taxon>
        <taxon>Metazoa</taxon>
        <taxon>Chordata</taxon>
        <taxon>Craniata</taxon>
        <taxon>Vertebrata</taxon>
        <taxon>Cyclostomata</taxon>
        <taxon>Myxini</taxon>
        <taxon>Myxiniformes</taxon>
        <taxon>Myxinidae</taxon>
        <taxon>Eptatretinae</taxon>
        <taxon>Eptatretus</taxon>
    </lineage>
</organism>
<dbReference type="PANTHER" id="PTHR14303:SF0">
    <property type="entry name" value="DNA POLYMERASE DELTA SUBUNIT 4"/>
    <property type="match status" value="1"/>
</dbReference>
<dbReference type="Ensembl" id="ENSEBUT00000000324.1">
    <property type="protein sequence ID" value="ENSEBUP00000000035.1"/>
    <property type="gene ID" value="ENSEBUG00000000300.1"/>
</dbReference>
<dbReference type="GO" id="GO:0006261">
    <property type="term" value="P:DNA-templated DNA replication"/>
    <property type="evidence" value="ECO:0007669"/>
    <property type="project" value="TreeGrafter"/>
</dbReference>
<accession>A0A8C4N1X1</accession>
<dbReference type="InterPro" id="IPR007218">
    <property type="entry name" value="DNA_pol_delta_4"/>
</dbReference>
<proteinExistence type="predicted"/>
<reference evidence="1" key="1">
    <citation type="submission" date="2025-08" db="UniProtKB">
        <authorList>
            <consortium name="Ensembl"/>
        </authorList>
    </citation>
    <scope>IDENTIFICATION</scope>
</reference>
<dbReference type="AlphaFoldDB" id="A0A8C4N1X1"/>
<dbReference type="GO" id="GO:0003887">
    <property type="term" value="F:DNA-directed DNA polymerase activity"/>
    <property type="evidence" value="ECO:0007669"/>
    <property type="project" value="TreeGrafter"/>
</dbReference>
<evidence type="ECO:0000313" key="1">
    <source>
        <dbReference type="Ensembl" id="ENSEBUP00000000035.1"/>
    </source>
</evidence>
<dbReference type="GO" id="GO:0000731">
    <property type="term" value="P:DNA synthesis involved in DNA repair"/>
    <property type="evidence" value="ECO:0007669"/>
    <property type="project" value="InterPro"/>
</dbReference>
<dbReference type="PANTHER" id="PTHR14303">
    <property type="entry name" value="DNA POLYMERASE DELTA SUBUNIT 4"/>
    <property type="match status" value="1"/>
</dbReference>
<dbReference type="Pfam" id="PF04081">
    <property type="entry name" value="DNA_pol_delta_4"/>
    <property type="match status" value="1"/>
</dbReference>
<sequence length="96" mass="10958">MPQNRLITDTLPAVKTTESISKPSLDVQGGVTESELQVLHTFDLNYEFGPCLGISRMQRWDRAVHLGLTPPQHIHALLEYYPSDPQVQQWWVARTC</sequence>
<evidence type="ECO:0008006" key="3">
    <source>
        <dbReference type="Google" id="ProtNLM"/>
    </source>
</evidence>
<evidence type="ECO:0000313" key="2">
    <source>
        <dbReference type="Proteomes" id="UP000694388"/>
    </source>
</evidence>
<reference evidence="1" key="2">
    <citation type="submission" date="2025-09" db="UniProtKB">
        <authorList>
            <consortium name="Ensembl"/>
        </authorList>
    </citation>
    <scope>IDENTIFICATION</scope>
</reference>
<name>A0A8C4N1X1_EPTBU</name>
<dbReference type="GeneTree" id="ENSGT00960000189384"/>
<dbReference type="Proteomes" id="UP000694388">
    <property type="component" value="Unplaced"/>
</dbReference>
<protein>
    <recommendedName>
        <fullName evidence="3">DNA polymerase delta subunit 4</fullName>
    </recommendedName>
</protein>